<dbReference type="STRING" id="263852.SAMN02745116_02297"/>
<keyword evidence="1" id="KW-0732">Signal</keyword>
<feature type="chain" id="PRO_5013137613" description="DUF5105 domain-containing protein" evidence="1">
    <location>
        <begin position="22"/>
        <end position="250"/>
    </location>
</feature>
<dbReference type="AlphaFoldDB" id="A0A1T4QSH9"/>
<name>A0A1T4QSH9_9ENTE</name>
<gene>
    <name evidence="2" type="ORF">SAMN02745116_02297</name>
</gene>
<evidence type="ECO:0000313" key="3">
    <source>
        <dbReference type="Proteomes" id="UP000190328"/>
    </source>
</evidence>
<evidence type="ECO:0008006" key="4">
    <source>
        <dbReference type="Google" id="ProtNLM"/>
    </source>
</evidence>
<evidence type="ECO:0000313" key="2">
    <source>
        <dbReference type="EMBL" id="SKA06665.1"/>
    </source>
</evidence>
<accession>A0A1T4QSH9</accession>
<organism evidence="2 3">
    <name type="scientific">Pilibacter termitis</name>
    <dbReference type="NCBI Taxonomy" id="263852"/>
    <lineage>
        <taxon>Bacteria</taxon>
        <taxon>Bacillati</taxon>
        <taxon>Bacillota</taxon>
        <taxon>Bacilli</taxon>
        <taxon>Lactobacillales</taxon>
        <taxon>Enterococcaceae</taxon>
        <taxon>Pilibacter</taxon>
    </lineage>
</organism>
<evidence type="ECO:0000256" key="1">
    <source>
        <dbReference type="SAM" id="SignalP"/>
    </source>
</evidence>
<proteinExistence type="predicted"/>
<dbReference type="Proteomes" id="UP000190328">
    <property type="component" value="Unassembled WGS sequence"/>
</dbReference>
<dbReference type="RefSeq" id="WP_078808199.1">
    <property type="nucleotide sequence ID" value="NZ_FUXI01000033.1"/>
</dbReference>
<dbReference type="EMBL" id="FUXI01000033">
    <property type="protein sequence ID" value="SKA06665.1"/>
    <property type="molecule type" value="Genomic_DNA"/>
</dbReference>
<feature type="signal peptide" evidence="1">
    <location>
        <begin position="1"/>
        <end position="21"/>
    </location>
</feature>
<dbReference type="PROSITE" id="PS51257">
    <property type="entry name" value="PROKAR_LIPOPROTEIN"/>
    <property type="match status" value="1"/>
</dbReference>
<sequence>MKKKFLLGLGAILVLAVFGCAKEKEDAQMKSSESEVQAPAMIGRKIGQEYVNFSIYNQNEADVKEDFTKEQFLTAKAKLAGITEDIKNYIVDTNASSPFGFSKEDEEKYLSEVAKQFEMKTYIEVKEFREEKNKVIVTYNVKALDGVMAFQRAVDNLAKEMLAEPANFLEQTSVTKLYGELMKKEFADMPVRAELLNYTLEFEKEKKKWCLTSDDAELRFVVLFGRTHAEFEAKVKEIEKSYNEKLASVE</sequence>
<protein>
    <recommendedName>
        <fullName evidence="4">DUF5105 domain-containing protein</fullName>
    </recommendedName>
</protein>
<keyword evidence="3" id="KW-1185">Reference proteome</keyword>
<reference evidence="2 3" key="1">
    <citation type="submission" date="2017-02" db="EMBL/GenBank/DDBJ databases">
        <authorList>
            <person name="Peterson S.W."/>
        </authorList>
    </citation>
    <scope>NUCLEOTIDE SEQUENCE [LARGE SCALE GENOMIC DNA]</scope>
    <source>
        <strain evidence="2 3">ATCC BAA-1030</strain>
    </source>
</reference>